<dbReference type="AlphaFoldDB" id="A0AAW0P5Z8"/>
<dbReference type="Proteomes" id="UP001460270">
    <property type="component" value="Unassembled WGS sequence"/>
</dbReference>
<evidence type="ECO:0000256" key="1">
    <source>
        <dbReference type="SAM" id="MobiDB-lite"/>
    </source>
</evidence>
<protein>
    <submittedName>
        <fullName evidence="2">Uncharacterized protein</fullName>
    </submittedName>
</protein>
<keyword evidence="3" id="KW-1185">Reference proteome</keyword>
<evidence type="ECO:0000313" key="2">
    <source>
        <dbReference type="EMBL" id="KAK7916425.1"/>
    </source>
</evidence>
<accession>A0AAW0P5Z8</accession>
<feature type="region of interest" description="Disordered" evidence="1">
    <location>
        <begin position="1"/>
        <end position="32"/>
    </location>
</feature>
<organism evidence="2 3">
    <name type="scientific">Mugilogobius chulae</name>
    <name type="common">yellowstripe goby</name>
    <dbReference type="NCBI Taxonomy" id="88201"/>
    <lineage>
        <taxon>Eukaryota</taxon>
        <taxon>Metazoa</taxon>
        <taxon>Chordata</taxon>
        <taxon>Craniata</taxon>
        <taxon>Vertebrata</taxon>
        <taxon>Euteleostomi</taxon>
        <taxon>Actinopterygii</taxon>
        <taxon>Neopterygii</taxon>
        <taxon>Teleostei</taxon>
        <taxon>Neoteleostei</taxon>
        <taxon>Acanthomorphata</taxon>
        <taxon>Gobiaria</taxon>
        <taxon>Gobiiformes</taxon>
        <taxon>Gobioidei</taxon>
        <taxon>Gobiidae</taxon>
        <taxon>Gobionellinae</taxon>
        <taxon>Mugilogobius</taxon>
    </lineage>
</organism>
<dbReference type="PANTHER" id="PTHR31751:SF44">
    <property type="entry name" value="SI:CH211-211K8.4-RELATED"/>
    <property type="match status" value="1"/>
</dbReference>
<dbReference type="PANTHER" id="PTHR31751">
    <property type="entry name" value="SI:CH211-108C17.2-RELATED-RELATED"/>
    <property type="match status" value="1"/>
</dbReference>
<sequence length="316" mass="35538">MEEGEEEDVDISDISLSQPHDSTYDPGASATDVSESCPHCLYNRKWDSQPIMGSTPVGNLQLSAAVYFSGGSYIKMEKSNEVGGSFYMEKEGLKSGLDLLEANSIEVDYIVTDRHTQDCLKSWRSCLKKGVPAYQKVVTSTEKSHLLGGIVFKNRTRESCKWTSLINHIQNVHTHDDREFPKCAHPDRVSKDPSKWFQPGTVALYKVEKLLVNKRVLGDVKKLSSDYQTSSLEAFHSVIIRFAPKSVVYPFVGMMCRLYLAGMHFNENVKRQQATSKGQALFKVAYPKYKKGKPMAKPVKTKPTYGKKPFSVILHI</sequence>
<proteinExistence type="predicted"/>
<feature type="compositionally biased region" description="Acidic residues" evidence="1">
    <location>
        <begin position="1"/>
        <end position="11"/>
    </location>
</feature>
<comment type="caution">
    <text evidence="2">The sequence shown here is derived from an EMBL/GenBank/DDBJ whole genome shotgun (WGS) entry which is preliminary data.</text>
</comment>
<dbReference type="EMBL" id="JBBPFD010000008">
    <property type="protein sequence ID" value="KAK7916425.1"/>
    <property type="molecule type" value="Genomic_DNA"/>
</dbReference>
<name>A0AAW0P5Z8_9GOBI</name>
<gene>
    <name evidence="2" type="ORF">WMY93_012186</name>
</gene>
<evidence type="ECO:0000313" key="3">
    <source>
        <dbReference type="Proteomes" id="UP001460270"/>
    </source>
</evidence>
<reference evidence="3" key="1">
    <citation type="submission" date="2024-04" db="EMBL/GenBank/DDBJ databases">
        <title>Salinicola lusitanus LLJ914,a marine bacterium isolated from the Okinawa Trough.</title>
        <authorList>
            <person name="Li J."/>
        </authorList>
    </citation>
    <scope>NUCLEOTIDE SEQUENCE [LARGE SCALE GENOMIC DNA]</scope>
</reference>